<evidence type="ECO:0000313" key="8">
    <source>
        <dbReference type="EMBL" id="MBF9303843.1"/>
    </source>
</evidence>
<reference evidence="8" key="2">
    <citation type="submission" date="2020-11" db="EMBL/GenBank/DDBJ databases">
        <title>Molecular epidemiology and genomic profiles of multidrug-resistant bacteria collected from clinical sources in South Africa.</title>
        <authorList>
            <person name="Asante J."/>
            <person name="Amoako D.G."/>
        </authorList>
    </citation>
    <scope>NUCLEOTIDE SEQUENCE</scope>
    <source>
        <strain evidence="8">C68</strain>
    </source>
</reference>
<dbReference type="KEGG" id="seps:DP17_1840"/>
<dbReference type="PANTHER" id="PTHR30589:SF0">
    <property type="entry name" value="PHOSPHATIDYLGLYCEROL--PROLIPOPROTEIN DIACYLGLYCERYL TRANSFERASE"/>
    <property type="match status" value="1"/>
</dbReference>
<dbReference type="PROSITE" id="PS01311">
    <property type="entry name" value="LGT"/>
    <property type="match status" value="1"/>
</dbReference>
<evidence type="ECO:0000256" key="7">
    <source>
        <dbReference type="HAMAP-Rule" id="MF_01147"/>
    </source>
</evidence>
<accession>A0A0N0LUH4</accession>
<dbReference type="UniPathway" id="UPA00664"/>
<feature type="binding site" evidence="7">
    <location>
        <position position="137"/>
    </location>
    <ligand>
        <name>a 1,2-diacyl-sn-glycero-3-phospho-(1'-sn-glycerol)</name>
        <dbReference type="ChEBI" id="CHEBI:64716"/>
    </ligand>
</feature>
<name>A0A0N0LUH4_STAEP</name>
<dbReference type="GO" id="GO:0042158">
    <property type="term" value="P:lipoprotein biosynthetic process"/>
    <property type="evidence" value="ECO:0007669"/>
    <property type="project" value="UniProtKB-UniRule"/>
</dbReference>
<dbReference type="GO" id="GO:0005886">
    <property type="term" value="C:plasma membrane"/>
    <property type="evidence" value="ECO:0007669"/>
    <property type="project" value="UniProtKB-SubCell"/>
</dbReference>
<evidence type="ECO:0000313" key="11">
    <source>
        <dbReference type="Proteomes" id="UP000622362"/>
    </source>
</evidence>
<dbReference type="InterPro" id="IPR001640">
    <property type="entry name" value="Lgt"/>
</dbReference>
<dbReference type="EMBL" id="PEJG01000008">
    <property type="protein sequence ID" value="PIH09953.1"/>
    <property type="molecule type" value="Genomic_DNA"/>
</dbReference>
<evidence type="ECO:0000256" key="2">
    <source>
        <dbReference type="ARBA" id="ARBA00022475"/>
    </source>
</evidence>
<keyword evidence="3 7" id="KW-0808">Transferase</keyword>
<feature type="transmembrane region" description="Helical" evidence="7">
    <location>
        <begin position="55"/>
        <end position="77"/>
    </location>
</feature>
<dbReference type="EMBL" id="JADPYN010000011">
    <property type="protein sequence ID" value="MBF9303843.1"/>
    <property type="molecule type" value="Genomic_DNA"/>
</dbReference>
<proteinExistence type="inferred from homology"/>
<comment type="pathway">
    <text evidence="7">Protein modification; lipoprotein biosynthesis (diacylglyceryl transfer).</text>
</comment>
<evidence type="ECO:0000256" key="5">
    <source>
        <dbReference type="ARBA" id="ARBA00022989"/>
    </source>
</evidence>
<dbReference type="AlphaFoldDB" id="A0A0N0LUH4"/>
<dbReference type="Proteomes" id="UP000228502">
    <property type="component" value="Unassembled WGS sequence"/>
</dbReference>
<sequence>MNITLGYIDPVAFSLGPIQVRWYGIIIACGILLGYFIAQAALKQVGLHKDTLIDIIFYSAIVGFIVARIYFVTFQWPYYMNHLSEIPKIWHGGIAIHGGLIGGLISGIIVCKIKNLHPFQIGDIVAPSIILAQGIGRWGNFMNHEAHGGPVSRAFLEHLHLPDFIIRNMYIEGQYYHPTFLYESIWDVIGFVILITLRKRLKLGETFFGYLIWYSVGRFFVEAMRTDSLMLTSHIRVAQLVSVVLIMISVIFVIYRRVKYQPIKYENSGPLTWPIKKAK</sequence>
<keyword evidence="5 7" id="KW-1133">Transmembrane helix</keyword>
<feature type="transmembrane region" description="Helical" evidence="7">
    <location>
        <begin position="233"/>
        <end position="255"/>
    </location>
</feature>
<dbReference type="EC" id="2.5.1.145" evidence="7"/>
<dbReference type="RefSeq" id="WP_001829638.1">
    <property type="nucleotide sequence ID" value="NZ_AP019721.1"/>
</dbReference>
<keyword evidence="4 7" id="KW-0812">Transmembrane</keyword>
<evidence type="ECO:0000313" key="9">
    <source>
        <dbReference type="EMBL" id="PIH09953.1"/>
    </source>
</evidence>
<keyword evidence="8" id="KW-0328">Glycosyltransferase</keyword>
<dbReference type="HAMAP" id="MF_01147">
    <property type="entry name" value="Lgt"/>
    <property type="match status" value="1"/>
</dbReference>
<reference evidence="9 10" key="1">
    <citation type="submission" date="2017-10" db="EMBL/GenBank/DDBJ databases">
        <title>genome sequences of Staph epi in chlorhexidine trial.</title>
        <authorList>
            <person name="Greninger A.L."/>
            <person name="Addetia A."/>
            <person name="Qin X."/>
            <person name="Zerr D."/>
        </authorList>
    </citation>
    <scope>NUCLEOTIDE SEQUENCE [LARGE SCALE GENOMIC DNA]</scope>
    <source>
        <strain evidence="9 10">SCH-17</strain>
    </source>
</reference>
<feature type="transmembrane region" description="Helical" evidence="7">
    <location>
        <begin position="20"/>
        <end position="43"/>
    </location>
</feature>
<comment type="catalytic activity">
    <reaction evidence="7">
        <text>L-cysteinyl-[prolipoprotein] + a 1,2-diacyl-sn-glycero-3-phospho-(1'-sn-glycerol) = an S-1,2-diacyl-sn-glyceryl-L-cysteinyl-[prolipoprotein] + sn-glycerol 1-phosphate + H(+)</text>
        <dbReference type="Rhea" id="RHEA:56712"/>
        <dbReference type="Rhea" id="RHEA-COMP:14679"/>
        <dbReference type="Rhea" id="RHEA-COMP:14680"/>
        <dbReference type="ChEBI" id="CHEBI:15378"/>
        <dbReference type="ChEBI" id="CHEBI:29950"/>
        <dbReference type="ChEBI" id="CHEBI:57685"/>
        <dbReference type="ChEBI" id="CHEBI:64716"/>
        <dbReference type="ChEBI" id="CHEBI:140658"/>
        <dbReference type="EC" id="2.5.1.145"/>
    </reaction>
</comment>
<gene>
    <name evidence="7" type="primary">lgt</name>
    <name evidence="9" type="ORF">CTJ08_07735</name>
    <name evidence="8" type="ORF">I3V53_07090</name>
</gene>
<comment type="caution">
    <text evidence="8">The sequence shown here is derived from an EMBL/GenBank/DDBJ whole genome shotgun (WGS) entry which is preliminary data.</text>
</comment>
<organism evidence="8 11">
    <name type="scientific">Staphylococcus epidermidis</name>
    <dbReference type="NCBI Taxonomy" id="1282"/>
    <lineage>
        <taxon>Bacteria</taxon>
        <taxon>Bacillati</taxon>
        <taxon>Bacillota</taxon>
        <taxon>Bacilli</taxon>
        <taxon>Bacillales</taxon>
        <taxon>Staphylococcaceae</taxon>
        <taxon>Staphylococcus</taxon>
    </lineage>
</organism>
<comment type="subcellular location">
    <subcellularLocation>
        <location evidence="7">Cell membrane</location>
        <topology evidence="7">Multi-pass membrane protein</topology>
    </subcellularLocation>
</comment>
<evidence type="ECO:0000313" key="10">
    <source>
        <dbReference type="Proteomes" id="UP000228502"/>
    </source>
</evidence>
<dbReference type="GeneID" id="50019309"/>
<dbReference type="GO" id="GO:0008961">
    <property type="term" value="F:phosphatidylglycerol-prolipoprotein diacylglyceryl transferase activity"/>
    <property type="evidence" value="ECO:0007669"/>
    <property type="project" value="UniProtKB-UniRule"/>
</dbReference>
<evidence type="ECO:0000256" key="3">
    <source>
        <dbReference type="ARBA" id="ARBA00022679"/>
    </source>
</evidence>
<evidence type="ECO:0000256" key="1">
    <source>
        <dbReference type="ARBA" id="ARBA00007150"/>
    </source>
</evidence>
<comment type="function">
    <text evidence="7">Catalyzes the transfer of the diacylglyceryl group from phosphatidylglycerol to the sulfhydryl group of the N-terminal cysteine of a prolipoprotein, the first step in the formation of mature lipoproteins.</text>
</comment>
<keyword evidence="8" id="KW-0449">Lipoprotein</keyword>
<feature type="transmembrane region" description="Helical" evidence="7">
    <location>
        <begin position="89"/>
        <end position="111"/>
    </location>
</feature>
<keyword evidence="2 7" id="KW-1003">Cell membrane</keyword>
<evidence type="ECO:0000256" key="4">
    <source>
        <dbReference type="ARBA" id="ARBA00022692"/>
    </source>
</evidence>
<dbReference type="PANTHER" id="PTHR30589">
    <property type="entry name" value="PROLIPOPROTEIN DIACYLGLYCERYL TRANSFERASE"/>
    <property type="match status" value="1"/>
</dbReference>
<comment type="similarity">
    <text evidence="1 7">Belongs to the Lgt family.</text>
</comment>
<dbReference type="SMR" id="A0A0N0LUH4"/>
<dbReference type="Proteomes" id="UP000622362">
    <property type="component" value="Unassembled WGS sequence"/>
</dbReference>
<dbReference type="NCBIfam" id="TIGR00544">
    <property type="entry name" value="lgt"/>
    <property type="match status" value="1"/>
</dbReference>
<keyword evidence="6 7" id="KW-0472">Membrane</keyword>
<dbReference type="Pfam" id="PF01790">
    <property type="entry name" value="LGT"/>
    <property type="match status" value="1"/>
</dbReference>
<evidence type="ECO:0000256" key="6">
    <source>
        <dbReference type="ARBA" id="ARBA00023136"/>
    </source>
</evidence>
<protein>
    <recommendedName>
        <fullName evidence="7">Phosphatidylglycerol--prolipoprotein diacylglyceryl transferase</fullName>
        <ecNumber evidence="7">2.5.1.145</ecNumber>
    </recommendedName>
</protein>
<feature type="transmembrane region" description="Helical" evidence="7">
    <location>
        <begin position="203"/>
        <end position="221"/>
    </location>
</feature>